<comment type="similarity">
    <text evidence="1">Belongs to the NOP5/NOP56 family.</text>
</comment>
<protein>
    <submittedName>
        <fullName evidence="3">NOP58 family protein</fullName>
    </submittedName>
</protein>
<dbReference type="PANTHER" id="PTHR10894">
    <property type="entry name" value="NUCLEOLAR PROTEIN 5 NUCLEOLAR PROTEIN NOP5 NOP58"/>
    <property type="match status" value="1"/>
</dbReference>
<dbReference type="Pfam" id="PF01798">
    <property type="entry name" value="Nop"/>
    <property type="match status" value="1"/>
</dbReference>
<dbReference type="Proteomes" id="UP000809243">
    <property type="component" value="Unassembled WGS sequence"/>
</dbReference>
<evidence type="ECO:0000259" key="2">
    <source>
        <dbReference type="PROSITE" id="PS51358"/>
    </source>
</evidence>
<dbReference type="InterPro" id="IPR036070">
    <property type="entry name" value="Nop_dom_sf"/>
</dbReference>
<proteinExistence type="inferred from homology"/>
<dbReference type="PANTHER" id="PTHR10894:SF0">
    <property type="entry name" value="NUCLEOLAR PROTEIN 56"/>
    <property type="match status" value="1"/>
</dbReference>
<name>A0A938YNT6_9ARCH</name>
<dbReference type="EMBL" id="JAFGDB010000062">
    <property type="protein sequence ID" value="MBN2067568.1"/>
    <property type="molecule type" value="Genomic_DNA"/>
</dbReference>
<dbReference type="SUPFAM" id="SSF89124">
    <property type="entry name" value="Nop domain"/>
    <property type="match status" value="1"/>
</dbReference>
<dbReference type="GO" id="GO:0030515">
    <property type="term" value="F:snoRNA binding"/>
    <property type="evidence" value="ECO:0007669"/>
    <property type="project" value="InterPro"/>
</dbReference>
<feature type="domain" description="Nop" evidence="2">
    <location>
        <begin position="152"/>
        <end position="267"/>
    </location>
</feature>
<evidence type="ECO:0000313" key="4">
    <source>
        <dbReference type="Proteomes" id="UP000809243"/>
    </source>
</evidence>
<dbReference type="SMART" id="SM00931">
    <property type="entry name" value="NOSIC"/>
    <property type="match status" value="1"/>
</dbReference>
<organism evidence="3 4">
    <name type="scientific">Candidatus Iainarchaeum sp</name>
    <dbReference type="NCBI Taxonomy" id="3101447"/>
    <lineage>
        <taxon>Archaea</taxon>
        <taxon>Candidatus Iainarchaeota</taxon>
        <taxon>Candidatus Iainarchaeia</taxon>
        <taxon>Candidatus Iainarchaeales</taxon>
        <taxon>Candidatus Iainarchaeaceae</taxon>
        <taxon>Candidatus Iainarchaeum</taxon>
    </lineage>
</organism>
<dbReference type="Gene3D" id="1.10.246.90">
    <property type="entry name" value="Nop domain"/>
    <property type="match status" value="1"/>
</dbReference>
<dbReference type="GO" id="GO:0031428">
    <property type="term" value="C:box C/D methylation guide snoRNP complex"/>
    <property type="evidence" value="ECO:0007669"/>
    <property type="project" value="InterPro"/>
</dbReference>
<dbReference type="AlphaFoldDB" id="A0A938YNT6"/>
<dbReference type="PROSITE" id="PS51358">
    <property type="entry name" value="NOP"/>
    <property type="match status" value="1"/>
</dbReference>
<dbReference type="InterPro" id="IPR012976">
    <property type="entry name" value="NOSIC"/>
</dbReference>
<dbReference type="InterPro" id="IPR002687">
    <property type="entry name" value="Nop_dom"/>
</dbReference>
<gene>
    <name evidence="3" type="ORF">JW744_03815</name>
</gene>
<accession>A0A938YNT6</accession>
<reference evidence="3" key="1">
    <citation type="submission" date="2021-01" db="EMBL/GenBank/DDBJ databases">
        <title>Active Sulfur Cycling in an Early Earth Analoge.</title>
        <authorList>
            <person name="Hahn C.R."/>
            <person name="Youssef N.H."/>
            <person name="Elshahed M."/>
        </authorList>
    </citation>
    <scope>NUCLEOTIDE SEQUENCE</scope>
    <source>
        <strain evidence="3">Zod_Metabat.1151</strain>
    </source>
</reference>
<dbReference type="InterPro" id="IPR045056">
    <property type="entry name" value="Nop56/Nop58"/>
</dbReference>
<evidence type="ECO:0000256" key="1">
    <source>
        <dbReference type="ARBA" id="ARBA00009211"/>
    </source>
</evidence>
<sequence length="267" mass="30019">MQDKIQQLRKQLIKKAKKQVQVRYAESDVHIIRAVSLLQDLDAGFNLLAENCIEWYSAHFPELHNIVKDNETYLKLVQELGDRANFTEKNAAEIIKERERRKRVLDAAKKSMGSEIQKDVLEAIKMLSKNALSLKKERLLLESLIGKQMQGYAPNTAGLAGPILGARLIAAASGLKQLAMMPASTIQLLGAEKALFRHIRDRKIKGPKYGHIYGHALVKKQPAKHKGKVARSLAGKLSIAARADYFHGENISEKLKQELEERAKQLD</sequence>
<comment type="caution">
    <text evidence="3">The sequence shown here is derived from an EMBL/GenBank/DDBJ whole genome shotgun (WGS) entry which is preliminary data.</text>
</comment>
<dbReference type="InterPro" id="IPR042239">
    <property type="entry name" value="Nop_C"/>
</dbReference>
<dbReference type="Gene3D" id="1.10.287.4070">
    <property type="match status" value="1"/>
</dbReference>
<evidence type="ECO:0000313" key="3">
    <source>
        <dbReference type="EMBL" id="MBN2067568.1"/>
    </source>
</evidence>